<dbReference type="InParanoid" id="A7SDD9"/>
<evidence type="ECO:0000313" key="3">
    <source>
        <dbReference type="Proteomes" id="UP000001593"/>
    </source>
</evidence>
<dbReference type="Proteomes" id="UP000001593">
    <property type="component" value="Unassembled WGS sequence"/>
</dbReference>
<dbReference type="OMA" id="WAICKEI"/>
<reference evidence="2 3" key="1">
    <citation type="journal article" date="2007" name="Science">
        <title>Sea anemone genome reveals ancestral eumetazoan gene repertoire and genomic organization.</title>
        <authorList>
            <person name="Putnam N.H."/>
            <person name="Srivastava M."/>
            <person name="Hellsten U."/>
            <person name="Dirks B."/>
            <person name="Chapman J."/>
            <person name="Salamov A."/>
            <person name="Terry A."/>
            <person name="Shapiro H."/>
            <person name="Lindquist E."/>
            <person name="Kapitonov V.V."/>
            <person name="Jurka J."/>
            <person name="Genikhovich G."/>
            <person name="Grigoriev I.V."/>
            <person name="Lucas S.M."/>
            <person name="Steele R.E."/>
            <person name="Finnerty J.R."/>
            <person name="Technau U."/>
            <person name="Martindale M.Q."/>
            <person name="Rokhsar D.S."/>
        </authorList>
    </citation>
    <scope>NUCLEOTIDE SEQUENCE [LARGE SCALE GENOMIC DNA]</scope>
    <source>
        <strain evidence="3">CH2 X CH6</strain>
    </source>
</reference>
<keyword evidence="3" id="KW-1185">Reference proteome</keyword>
<organism evidence="2 3">
    <name type="scientific">Nematostella vectensis</name>
    <name type="common">Starlet sea anemone</name>
    <dbReference type="NCBI Taxonomy" id="45351"/>
    <lineage>
        <taxon>Eukaryota</taxon>
        <taxon>Metazoa</taxon>
        <taxon>Cnidaria</taxon>
        <taxon>Anthozoa</taxon>
        <taxon>Hexacorallia</taxon>
        <taxon>Actiniaria</taxon>
        <taxon>Edwardsiidae</taxon>
        <taxon>Nematostella</taxon>
    </lineage>
</organism>
<dbReference type="PANTHER" id="PTHR38640">
    <property type="entry name" value="GEO09659P1"/>
    <property type="match status" value="1"/>
</dbReference>
<keyword evidence="1" id="KW-1133">Transmembrane helix</keyword>
<feature type="transmembrane region" description="Helical" evidence="1">
    <location>
        <begin position="82"/>
        <end position="103"/>
    </location>
</feature>
<feature type="transmembrane region" description="Helical" evidence="1">
    <location>
        <begin position="17"/>
        <end position="36"/>
    </location>
</feature>
<keyword evidence="1" id="KW-0812">Transmembrane</keyword>
<dbReference type="EMBL" id="DS469629">
    <property type="protein sequence ID" value="EDO38293.1"/>
    <property type="molecule type" value="Genomic_DNA"/>
</dbReference>
<name>A7SDD9_NEMVE</name>
<dbReference type="KEGG" id="nve:5509877"/>
<proteinExistence type="predicted"/>
<accession>A7SDD9</accession>
<dbReference type="HOGENOM" id="CLU_1706351_0_0_1"/>
<feature type="transmembrane region" description="Helical" evidence="1">
    <location>
        <begin position="115"/>
        <end position="133"/>
    </location>
</feature>
<dbReference type="AlphaFoldDB" id="A7SDD9"/>
<sequence>MAAAINLNDVRRNFIKYTPYCGAVGYSILAISSMGVEPPSFSDFGRVATFHTSLCISHFGFAVYFYNRPILDVVNPPKAKRVLWSVFGTFMMNLGSLLFWAIAKEVGPENKLARAVIGLSSAAGLAYVARDFLHAMDEARKGILAERVEEQPKA</sequence>
<evidence type="ECO:0000313" key="2">
    <source>
        <dbReference type="EMBL" id="EDO38293.1"/>
    </source>
</evidence>
<keyword evidence="1" id="KW-0472">Membrane</keyword>
<feature type="transmembrane region" description="Helical" evidence="1">
    <location>
        <begin position="48"/>
        <end position="66"/>
    </location>
</feature>
<protein>
    <submittedName>
        <fullName evidence="2">Uncharacterized protein</fullName>
    </submittedName>
</protein>
<dbReference type="OrthoDB" id="5915502at2759"/>
<evidence type="ECO:0000256" key="1">
    <source>
        <dbReference type="SAM" id="Phobius"/>
    </source>
</evidence>
<dbReference type="PhylomeDB" id="A7SDD9"/>
<dbReference type="PANTHER" id="PTHR38640:SF1">
    <property type="entry name" value="GEO09659P1"/>
    <property type="match status" value="1"/>
</dbReference>
<gene>
    <name evidence="2" type="ORF">NEMVEDRAFT_v1g244490</name>
</gene>